<comment type="caution">
    <text evidence="2">The sequence shown here is derived from an EMBL/GenBank/DDBJ whole genome shotgun (WGS) entry which is preliminary data.</text>
</comment>
<accession>A0A844EIL2</accession>
<keyword evidence="2" id="KW-0689">Ribosomal protein</keyword>
<reference evidence="2 3" key="1">
    <citation type="submission" date="2019-11" db="EMBL/GenBank/DDBJ databases">
        <title>Draft Genome Sequence of Plant Growth-Promoting Rhizosphere-Associated Bacteria.</title>
        <authorList>
            <person name="Vasilyev I.Y."/>
            <person name="Radchenko V."/>
            <person name="Ilnitskaya E.V."/>
        </authorList>
    </citation>
    <scope>NUCLEOTIDE SEQUENCE [LARGE SCALE GENOMIC DNA]</scope>
    <source>
        <strain evidence="2 3">VRA_07sq_f</strain>
    </source>
</reference>
<organism evidence="2 3">
    <name type="scientific">Lentilactobacillus parabuchneri</name>
    <dbReference type="NCBI Taxonomy" id="152331"/>
    <lineage>
        <taxon>Bacteria</taxon>
        <taxon>Bacillati</taxon>
        <taxon>Bacillota</taxon>
        <taxon>Bacilli</taxon>
        <taxon>Lactobacillales</taxon>
        <taxon>Lactobacillaceae</taxon>
        <taxon>Lentilactobacillus</taxon>
    </lineage>
</organism>
<gene>
    <name evidence="2" type="primary">rpsE</name>
    <name evidence="2" type="ORF">GKC44_15540</name>
</gene>
<dbReference type="EMBL" id="WKKY01001312">
    <property type="protein sequence ID" value="MSE22609.1"/>
    <property type="molecule type" value="Genomic_DNA"/>
</dbReference>
<feature type="non-terminal residue" evidence="2">
    <location>
        <position position="1"/>
    </location>
</feature>
<proteinExistence type="predicted"/>
<dbReference type="InterPro" id="IPR014721">
    <property type="entry name" value="Ribsml_uS5_D2-typ_fold_subgr"/>
</dbReference>
<dbReference type="Proteomes" id="UP000491237">
    <property type="component" value="Unassembled WGS sequence"/>
</dbReference>
<protein>
    <submittedName>
        <fullName evidence="2">30S ribosomal protein S5</fullName>
    </submittedName>
</protein>
<dbReference type="Pfam" id="PF03719">
    <property type="entry name" value="Ribosomal_S5_C"/>
    <property type="match status" value="1"/>
</dbReference>
<keyword evidence="2" id="KW-0687">Ribonucleoprotein</keyword>
<dbReference type="AlphaFoldDB" id="A0A844EIL2"/>
<feature type="domain" description="Small ribosomal subunit protein uS5 C-terminal" evidence="1">
    <location>
        <begin position="1"/>
        <end position="28"/>
    </location>
</feature>
<dbReference type="Gene3D" id="3.30.230.10">
    <property type="match status" value="1"/>
</dbReference>
<evidence type="ECO:0000313" key="3">
    <source>
        <dbReference type="Proteomes" id="UP000491237"/>
    </source>
</evidence>
<evidence type="ECO:0000259" key="1">
    <source>
        <dbReference type="Pfam" id="PF03719"/>
    </source>
</evidence>
<sequence>SNTPINVIRATFKGLVELKSAEEVSALRGVSTQHLAE</sequence>
<dbReference type="GO" id="GO:0005840">
    <property type="term" value="C:ribosome"/>
    <property type="evidence" value="ECO:0007669"/>
    <property type="project" value="UniProtKB-KW"/>
</dbReference>
<evidence type="ECO:0000313" key="2">
    <source>
        <dbReference type="EMBL" id="MSE22609.1"/>
    </source>
</evidence>
<dbReference type="GO" id="GO:0006412">
    <property type="term" value="P:translation"/>
    <property type="evidence" value="ECO:0007669"/>
    <property type="project" value="InterPro"/>
</dbReference>
<dbReference type="InterPro" id="IPR005324">
    <property type="entry name" value="Ribosomal_uS5_C"/>
</dbReference>
<name>A0A844EIL2_9LACO</name>
<dbReference type="GO" id="GO:0003735">
    <property type="term" value="F:structural constituent of ribosome"/>
    <property type="evidence" value="ECO:0007669"/>
    <property type="project" value="InterPro"/>
</dbReference>